<reference evidence="3" key="1">
    <citation type="journal article" date="2024" name="IScience">
        <title>Strigolactones Initiate the Formation of Haustorium-like Structures in Castilleja.</title>
        <authorList>
            <person name="Buerger M."/>
            <person name="Peterson D."/>
            <person name="Chory J."/>
        </authorList>
    </citation>
    <scope>NUCLEOTIDE SEQUENCE [LARGE SCALE GENOMIC DNA]</scope>
</reference>
<evidence type="ECO:0000313" key="3">
    <source>
        <dbReference type="Proteomes" id="UP001632038"/>
    </source>
</evidence>
<feature type="compositionally biased region" description="Low complexity" evidence="1">
    <location>
        <begin position="40"/>
        <end position="54"/>
    </location>
</feature>
<feature type="compositionally biased region" description="Polar residues" evidence="1">
    <location>
        <begin position="1"/>
        <end position="11"/>
    </location>
</feature>
<keyword evidence="3" id="KW-1185">Reference proteome</keyword>
<gene>
    <name evidence="2" type="ORF">CASFOL_033326</name>
</gene>
<name>A0ABD3BYZ0_9LAMI</name>
<dbReference type="EMBL" id="JAVIJP010000058">
    <property type="protein sequence ID" value="KAL3622718.1"/>
    <property type="molecule type" value="Genomic_DNA"/>
</dbReference>
<comment type="caution">
    <text evidence="2">The sequence shown here is derived from an EMBL/GenBank/DDBJ whole genome shotgun (WGS) entry which is preliminary data.</text>
</comment>
<evidence type="ECO:0000313" key="2">
    <source>
        <dbReference type="EMBL" id="KAL3622718.1"/>
    </source>
</evidence>
<organism evidence="2 3">
    <name type="scientific">Castilleja foliolosa</name>
    <dbReference type="NCBI Taxonomy" id="1961234"/>
    <lineage>
        <taxon>Eukaryota</taxon>
        <taxon>Viridiplantae</taxon>
        <taxon>Streptophyta</taxon>
        <taxon>Embryophyta</taxon>
        <taxon>Tracheophyta</taxon>
        <taxon>Spermatophyta</taxon>
        <taxon>Magnoliopsida</taxon>
        <taxon>eudicotyledons</taxon>
        <taxon>Gunneridae</taxon>
        <taxon>Pentapetalae</taxon>
        <taxon>asterids</taxon>
        <taxon>lamiids</taxon>
        <taxon>Lamiales</taxon>
        <taxon>Orobanchaceae</taxon>
        <taxon>Pedicularideae</taxon>
        <taxon>Castillejinae</taxon>
        <taxon>Castilleja</taxon>
    </lineage>
</organism>
<dbReference type="Proteomes" id="UP001632038">
    <property type="component" value="Unassembled WGS sequence"/>
</dbReference>
<dbReference type="AlphaFoldDB" id="A0ABD3BYZ0"/>
<accession>A0ABD3BYZ0</accession>
<evidence type="ECO:0000256" key="1">
    <source>
        <dbReference type="SAM" id="MobiDB-lite"/>
    </source>
</evidence>
<feature type="compositionally biased region" description="Basic and acidic residues" evidence="1">
    <location>
        <begin position="12"/>
        <end position="27"/>
    </location>
</feature>
<feature type="region of interest" description="Disordered" evidence="1">
    <location>
        <begin position="1"/>
        <end position="71"/>
    </location>
</feature>
<protein>
    <submittedName>
        <fullName evidence="2">Uncharacterized protein</fullName>
    </submittedName>
</protein>
<proteinExistence type="predicted"/>
<feature type="compositionally biased region" description="Polar residues" evidence="1">
    <location>
        <begin position="28"/>
        <end position="39"/>
    </location>
</feature>
<sequence>MKPMSTSTDSTHSSKENKSNRGKENHSDNTNVFLNRSGLTNITSSSSNSTNSSNHVSKRHKSTSKDIMEPFQISPLSDITNVIGSTRQPEHRLITDIQTPNPTVSTPNSILIDLNDDNLVDTTLTYGVDVPMEIVLENWY</sequence>